<dbReference type="Pfam" id="PF07106">
    <property type="entry name" value="WHD_TBPIP"/>
    <property type="match status" value="1"/>
</dbReference>
<evidence type="ECO:0000256" key="3">
    <source>
        <dbReference type="ARBA" id="ARBA00023172"/>
    </source>
</evidence>
<proteinExistence type="inferred from homology"/>
<sequence>MKVIPEYMIAQNRPYGASDVYTNLHQEFGKTVNSLADFILLKTISFLSVKRLLENKEIYEYRKMDQNRVHISKVKSLEAQLTTPQLAEAIERLEAELSGMEKRKSELEGNQDSMSADEKKKAEQSVDYYEKLMRQRKRCAEDMIAAISDNYPKKMNILLVACIFFDFILLMELGEMLLVDE</sequence>
<evidence type="ECO:0000256" key="6">
    <source>
        <dbReference type="SAM" id="MobiDB-lite"/>
    </source>
</evidence>
<reference evidence="11" key="1">
    <citation type="submission" date="2017-02" db="UniProtKB">
        <authorList>
            <consortium name="WormBaseParasite"/>
        </authorList>
    </citation>
    <scope>IDENTIFICATION</scope>
</reference>
<keyword evidence="5" id="KW-0469">Meiosis</keyword>
<dbReference type="InterPro" id="IPR010776">
    <property type="entry name" value="Hop2_WH_dom"/>
</dbReference>
<dbReference type="GO" id="GO:0007129">
    <property type="term" value="P:homologous chromosome pairing at meiosis"/>
    <property type="evidence" value="ECO:0007669"/>
    <property type="project" value="TreeGrafter"/>
</dbReference>
<dbReference type="GO" id="GO:0010774">
    <property type="term" value="P:meiotic strand invasion involved in reciprocal meiotic recombination"/>
    <property type="evidence" value="ECO:0007669"/>
    <property type="project" value="TreeGrafter"/>
</dbReference>
<dbReference type="GO" id="GO:0000709">
    <property type="term" value="P:meiotic joint molecule formation"/>
    <property type="evidence" value="ECO:0007669"/>
    <property type="project" value="TreeGrafter"/>
</dbReference>
<name>A0A0M3JWN8_ANISI</name>
<comment type="similarity">
    <text evidence="2">Belongs to the HOP2 family.</text>
</comment>
<evidence type="ECO:0000256" key="7">
    <source>
        <dbReference type="SAM" id="Phobius"/>
    </source>
</evidence>
<dbReference type="GO" id="GO:0120231">
    <property type="term" value="C:DNA recombinase auxiliary factor complex"/>
    <property type="evidence" value="ECO:0007669"/>
    <property type="project" value="TreeGrafter"/>
</dbReference>
<dbReference type="EMBL" id="UYRR01031149">
    <property type="protein sequence ID" value="VDK46762.1"/>
    <property type="molecule type" value="Genomic_DNA"/>
</dbReference>
<evidence type="ECO:0000313" key="11">
    <source>
        <dbReference type="WBParaSite" id="ASIM_0001271201-mRNA-1"/>
    </source>
</evidence>
<comment type="subcellular location">
    <subcellularLocation>
        <location evidence="1">Nucleus</location>
    </subcellularLocation>
</comment>
<feature type="region of interest" description="Disordered" evidence="6">
    <location>
        <begin position="101"/>
        <end position="122"/>
    </location>
</feature>
<dbReference type="Gene3D" id="1.10.10.10">
    <property type="entry name" value="Winged helix-like DNA-binding domain superfamily/Winged helix DNA-binding domain"/>
    <property type="match status" value="1"/>
</dbReference>
<dbReference type="AlphaFoldDB" id="A0A0M3JWN8"/>
<dbReference type="Proteomes" id="UP000267096">
    <property type="component" value="Unassembled WGS sequence"/>
</dbReference>
<evidence type="ECO:0000256" key="2">
    <source>
        <dbReference type="ARBA" id="ARBA00007922"/>
    </source>
</evidence>
<evidence type="ECO:0000313" key="9">
    <source>
        <dbReference type="EMBL" id="VDK46762.1"/>
    </source>
</evidence>
<evidence type="ECO:0000259" key="8">
    <source>
        <dbReference type="Pfam" id="PF07106"/>
    </source>
</evidence>
<keyword evidence="7" id="KW-0472">Membrane</keyword>
<accession>A0A0M3JWN8</accession>
<feature type="transmembrane region" description="Helical" evidence="7">
    <location>
        <begin position="157"/>
        <end position="179"/>
    </location>
</feature>
<keyword evidence="7" id="KW-1133">Transmembrane helix</keyword>
<gene>
    <name evidence="9" type="ORF">ASIM_LOCUS12178</name>
</gene>
<evidence type="ECO:0000256" key="5">
    <source>
        <dbReference type="ARBA" id="ARBA00023254"/>
    </source>
</evidence>
<dbReference type="OrthoDB" id="272266at2759"/>
<dbReference type="WBParaSite" id="ASIM_0001271201-mRNA-1">
    <property type="protein sequence ID" value="ASIM_0001271201-mRNA-1"/>
    <property type="gene ID" value="ASIM_0001271201"/>
</dbReference>
<evidence type="ECO:0000256" key="4">
    <source>
        <dbReference type="ARBA" id="ARBA00023242"/>
    </source>
</evidence>
<dbReference type="GO" id="GO:0120230">
    <property type="term" value="F:recombinase activator activity"/>
    <property type="evidence" value="ECO:0007669"/>
    <property type="project" value="TreeGrafter"/>
</dbReference>
<keyword evidence="3" id="KW-0233">DNA recombination</keyword>
<protein>
    <submittedName>
        <fullName evidence="11">Putative tbp-1 interacting protein (inferred by orthology to a S. mansoni protein)</fullName>
    </submittedName>
</protein>
<dbReference type="GO" id="GO:0000794">
    <property type="term" value="C:condensed nuclear chromosome"/>
    <property type="evidence" value="ECO:0007669"/>
    <property type="project" value="TreeGrafter"/>
</dbReference>
<organism evidence="11">
    <name type="scientific">Anisakis simplex</name>
    <name type="common">Herring worm</name>
    <dbReference type="NCBI Taxonomy" id="6269"/>
    <lineage>
        <taxon>Eukaryota</taxon>
        <taxon>Metazoa</taxon>
        <taxon>Ecdysozoa</taxon>
        <taxon>Nematoda</taxon>
        <taxon>Chromadorea</taxon>
        <taxon>Rhabditida</taxon>
        <taxon>Spirurina</taxon>
        <taxon>Ascaridomorpha</taxon>
        <taxon>Ascaridoidea</taxon>
        <taxon>Anisakidae</taxon>
        <taxon>Anisakis</taxon>
        <taxon>Anisakis simplex complex</taxon>
    </lineage>
</organism>
<dbReference type="PANTHER" id="PTHR15938">
    <property type="entry name" value="TBP-1 INTERACTING PROTEIN"/>
    <property type="match status" value="1"/>
</dbReference>
<keyword evidence="4" id="KW-0539">Nucleus</keyword>
<feature type="domain" description="Homologous-pairing protein 2 winged helix" evidence="8">
    <location>
        <begin position="2"/>
        <end position="32"/>
    </location>
</feature>
<dbReference type="PANTHER" id="PTHR15938:SF0">
    <property type="entry name" value="HOMOLOGOUS-PAIRING PROTEIN 2 HOMOLOG"/>
    <property type="match status" value="1"/>
</dbReference>
<evidence type="ECO:0000313" key="10">
    <source>
        <dbReference type="Proteomes" id="UP000267096"/>
    </source>
</evidence>
<keyword evidence="10" id="KW-1185">Reference proteome</keyword>
<keyword evidence="7" id="KW-0812">Transmembrane</keyword>
<reference evidence="9 10" key="2">
    <citation type="submission" date="2018-11" db="EMBL/GenBank/DDBJ databases">
        <authorList>
            <consortium name="Pathogen Informatics"/>
        </authorList>
    </citation>
    <scope>NUCLEOTIDE SEQUENCE [LARGE SCALE GENOMIC DNA]</scope>
</reference>
<evidence type="ECO:0000256" key="1">
    <source>
        <dbReference type="ARBA" id="ARBA00004123"/>
    </source>
</evidence>
<dbReference type="InterPro" id="IPR036388">
    <property type="entry name" value="WH-like_DNA-bd_sf"/>
</dbReference>
<dbReference type="GO" id="GO:0003690">
    <property type="term" value="F:double-stranded DNA binding"/>
    <property type="evidence" value="ECO:0007669"/>
    <property type="project" value="TreeGrafter"/>
</dbReference>